<dbReference type="Proteomes" id="UP000054477">
    <property type="component" value="Unassembled WGS sequence"/>
</dbReference>
<proteinExistence type="predicted"/>
<organism evidence="1 2">
    <name type="scientific">Laccaria amethystina LaAM-08-1</name>
    <dbReference type="NCBI Taxonomy" id="1095629"/>
    <lineage>
        <taxon>Eukaryota</taxon>
        <taxon>Fungi</taxon>
        <taxon>Dikarya</taxon>
        <taxon>Basidiomycota</taxon>
        <taxon>Agaricomycotina</taxon>
        <taxon>Agaricomycetes</taxon>
        <taxon>Agaricomycetidae</taxon>
        <taxon>Agaricales</taxon>
        <taxon>Agaricineae</taxon>
        <taxon>Hydnangiaceae</taxon>
        <taxon>Laccaria</taxon>
    </lineage>
</organism>
<accession>A0A0C9XGC0</accession>
<reference evidence="1 2" key="1">
    <citation type="submission" date="2014-04" db="EMBL/GenBank/DDBJ databases">
        <authorList>
            <consortium name="DOE Joint Genome Institute"/>
            <person name="Kuo A."/>
            <person name="Kohler A."/>
            <person name="Nagy L.G."/>
            <person name="Floudas D."/>
            <person name="Copeland A."/>
            <person name="Barry K.W."/>
            <person name="Cichocki N."/>
            <person name="Veneault-Fourrey C."/>
            <person name="LaButti K."/>
            <person name="Lindquist E.A."/>
            <person name="Lipzen A."/>
            <person name="Lundell T."/>
            <person name="Morin E."/>
            <person name="Murat C."/>
            <person name="Sun H."/>
            <person name="Tunlid A."/>
            <person name="Henrissat B."/>
            <person name="Grigoriev I.V."/>
            <person name="Hibbett D.S."/>
            <person name="Martin F."/>
            <person name="Nordberg H.P."/>
            <person name="Cantor M.N."/>
            <person name="Hua S.X."/>
        </authorList>
    </citation>
    <scope>NUCLEOTIDE SEQUENCE [LARGE SCALE GENOMIC DNA]</scope>
    <source>
        <strain evidence="1 2">LaAM-08-1</strain>
    </source>
</reference>
<dbReference type="AlphaFoldDB" id="A0A0C9XGC0"/>
<evidence type="ECO:0000313" key="2">
    <source>
        <dbReference type="Proteomes" id="UP000054477"/>
    </source>
</evidence>
<protein>
    <submittedName>
        <fullName evidence="1">Uncharacterized protein</fullName>
    </submittedName>
</protein>
<dbReference type="EMBL" id="KN838765">
    <property type="protein sequence ID" value="KIJ95177.1"/>
    <property type="molecule type" value="Genomic_DNA"/>
</dbReference>
<reference evidence="2" key="2">
    <citation type="submission" date="2015-01" db="EMBL/GenBank/DDBJ databases">
        <title>Evolutionary Origins and Diversification of the Mycorrhizal Mutualists.</title>
        <authorList>
            <consortium name="DOE Joint Genome Institute"/>
            <consortium name="Mycorrhizal Genomics Consortium"/>
            <person name="Kohler A."/>
            <person name="Kuo A."/>
            <person name="Nagy L.G."/>
            <person name="Floudas D."/>
            <person name="Copeland A."/>
            <person name="Barry K.W."/>
            <person name="Cichocki N."/>
            <person name="Veneault-Fourrey C."/>
            <person name="LaButti K."/>
            <person name="Lindquist E.A."/>
            <person name="Lipzen A."/>
            <person name="Lundell T."/>
            <person name="Morin E."/>
            <person name="Murat C."/>
            <person name="Riley R."/>
            <person name="Ohm R."/>
            <person name="Sun H."/>
            <person name="Tunlid A."/>
            <person name="Henrissat B."/>
            <person name="Grigoriev I.V."/>
            <person name="Hibbett D.S."/>
            <person name="Martin F."/>
        </authorList>
    </citation>
    <scope>NUCLEOTIDE SEQUENCE [LARGE SCALE GENOMIC DNA]</scope>
    <source>
        <strain evidence="2">LaAM-08-1</strain>
    </source>
</reference>
<sequence length="75" mass="9358">MVPRWFLIEKEDIPDRVRRVMEQREPYRRSIKLAFDWRQKFPMIWLPSTTVQNRRYRDRWLVVLEGGRGQLLTKI</sequence>
<evidence type="ECO:0000313" key="1">
    <source>
        <dbReference type="EMBL" id="KIJ95177.1"/>
    </source>
</evidence>
<gene>
    <name evidence="1" type="ORF">K443DRAFT_683219</name>
</gene>
<dbReference type="HOGENOM" id="CLU_2671440_0_0_1"/>
<keyword evidence="2" id="KW-1185">Reference proteome</keyword>
<name>A0A0C9XGC0_9AGAR</name>